<protein>
    <submittedName>
        <fullName evidence="2">Uncharacterized protein</fullName>
    </submittedName>
</protein>
<feature type="transmembrane region" description="Helical" evidence="1">
    <location>
        <begin position="21"/>
        <end position="42"/>
    </location>
</feature>
<name>A0A0E9X268_ANGAN</name>
<keyword evidence="1" id="KW-0812">Transmembrane</keyword>
<keyword evidence="1" id="KW-0472">Membrane</keyword>
<dbReference type="AlphaFoldDB" id="A0A0E9X268"/>
<evidence type="ECO:0000313" key="2">
    <source>
        <dbReference type="EMBL" id="JAH96566.1"/>
    </source>
</evidence>
<organism evidence="2">
    <name type="scientific">Anguilla anguilla</name>
    <name type="common">European freshwater eel</name>
    <name type="synonym">Muraena anguilla</name>
    <dbReference type="NCBI Taxonomy" id="7936"/>
    <lineage>
        <taxon>Eukaryota</taxon>
        <taxon>Metazoa</taxon>
        <taxon>Chordata</taxon>
        <taxon>Craniata</taxon>
        <taxon>Vertebrata</taxon>
        <taxon>Euteleostomi</taxon>
        <taxon>Actinopterygii</taxon>
        <taxon>Neopterygii</taxon>
        <taxon>Teleostei</taxon>
        <taxon>Anguilliformes</taxon>
        <taxon>Anguillidae</taxon>
        <taxon>Anguilla</taxon>
    </lineage>
</organism>
<sequence>MELKKKEIFFSICLHLKLNNLCTVYLVMFFCVCVCVCAWTRITIFERTKCPHKDRKMRKIMQGGDHWPVPTSSRGCFRVRT</sequence>
<keyword evidence="1" id="KW-1133">Transmembrane helix</keyword>
<accession>A0A0E9X268</accession>
<evidence type="ECO:0000256" key="1">
    <source>
        <dbReference type="SAM" id="Phobius"/>
    </source>
</evidence>
<reference evidence="2" key="1">
    <citation type="submission" date="2014-11" db="EMBL/GenBank/DDBJ databases">
        <authorList>
            <person name="Amaro Gonzalez C."/>
        </authorList>
    </citation>
    <scope>NUCLEOTIDE SEQUENCE</scope>
</reference>
<dbReference type="EMBL" id="GBXM01012011">
    <property type="protein sequence ID" value="JAH96566.1"/>
    <property type="molecule type" value="Transcribed_RNA"/>
</dbReference>
<proteinExistence type="predicted"/>
<reference evidence="2" key="2">
    <citation type="journal article" date="2015" name="Fish Shellfish Immunol.">
        <title>Early steps in the European eel (Anguilla anguilla)-Vibrio vulnificus interaction in the gills: Role of the RtxA13 toxin.</title>
        <authorList>
            <person name="Callol A."/>
            <person name="Pajuelo D."/>
            <person name="Ebbesson L."/>
            <person name="Teles M."/>
            <person name="MacKenzie S."/>
            <person name="Amaro C."/>
        </authorList>
    </citation>
    <scope>NUCLEOTIDE SEQUENCE</scope>
</reference>